<keyword evidence="2" id="KW-1185">Reference proteome</keyword>
<gene>
    <name evidence="1" type="ORF">AGLY_010754</name>
</gene>
<dbReference type="Proteomes" id="UP000475862">
    <property type="component" value="Unassembled WGS sequence"/>
</dbReference>
<dbReference type="AlphaFoldDB" id="A0A6G0TEV8"/>
<proteinExistence type="predicted"/>
<reference evidence="1 2" key="1">
    <citation type="submission" date="2019-08" db="EMBL/GenBank/DDBJ databases">
        <title>The genome of the soybean aphid Biotype 1, its phylome, world population structure and adaptation to the North American continent.</title>
        <authorList>
            <person name="Giordano R."/>
            <person name="Donthu R.K."/>
            <person name="Hernandez A.G."/>
            <person name="Wright C.L."/>
            <person name="Zimin A.V."/>
        </authorList>
    </citation>
    <scope>NUCLEOTIDE SEQUENCE [LARGE SCALE GENOMIC DNA]</scope>
    <source>
        <tissue evidence="1">Whole aphids</tissue>
    </source>
</reference>
<evidence type="ECO:0000313" key="1">
    <source>
        <dbReference type="EMBL" id="KAE9531548.1"/>
    </source>
</evidence>
<protein>
    <submittedName>
        <fullName evidence="1">Uncharacterized protein</fullName>
    </submittedName>
</protein>
<sequence length="311" mass="34755">MLKFDNPIAFARPSGPYLPNSQVISTDINFHVAKVGRISRDHAERSVHQVHVNVVQLQTGIWYLGDNKQLVSGHFARCYPFVQNFSYDVFVLVSSGRVNVSVSTLQGFIQGCFQNKLDLRNFSVTWSGRCIVCTGNVRISADNTVTKSKHVTRDRLLFLIHNEINNTESVRLTIHSDTSNFPKKNYSFNNLQNLIERGYLKNVMNCSSTLCDLVKIFLYSPGLATCAHTQCNYIVFYSDRITYLPCTVADHRHAATGTQFQEKMDCALADGPATSDDCGDVCVPADYQGSGPHDVVRNEQINNITSINNSS</sequence>
<accession>A0A6G0TEV8</accession>
<comment type="caution">
    <text evidence="1">The sequence shown here is derived from an EMBL/GenBank/DDBJ whole genome shotgun (WGS) entry which is preliminary data.</text>
</comment>
<organism evidence="1 2">
    <name type="scientific">Aphis glycines</name>
    <name type="common">Soybean aphid</name>
    <dbReference type="NCBI Taxonomy" id="307491"/>
    <lineage>
        <taxon>Eukaryota</taxon>
        <taxon>Metazoa</taxon>
        <taxon>Ecdysozoa</taxon>
        <taxon>Arthropoda</taxon>
        <taxon>Hexapoda</taxon>
        <taxon>Insecta</taxon>
        <taxon>Pterygota</taxon>
        <taxon>Neoptera</taxon>
        <taxon>Paraneoptera</taxon>
        <taxon>Hemiptera</taxon>
        <taxon>Sternorrhyncha</taxon>
        <taxon>Aphidomorpha</taxon>
        <taxon>Aphidoidea</taxon>
        <taxon>Aphididae</taxon>
        <taxon>Aphidini</taxon>
        <taxon>Aphis</taxon>
        <taxon>Aphis</taxon>
    </lineage>
</organism>
<dbReference type="EMBL" id="VYZN01000041">
    <property type="protein sequence ID" value="KAE9531548.1"/>
    <property type="molecule type" value="Genomic_DNA"/>
</dbReference>
<evidence type="ECO:0000313" key="2">
    <source>
        <dbReference type="Proteomes" id="UP000475862"/>
    </source>
</evidence>
<name>A0A6G0TEV8_APHGL</name>